<evidence type="ECO:0000313" key="2">
    <source>
        <dbReference type="EMBL" id="VAX21240.1"/>
    </source>
</evidence>
<feature type="transmembrane region" description="Helical" evidence="1">
    <location>
        <begin position="21"/>
        <end position="43"/>
    </location>
</feature>
<proteinExistence type="predicted"/>
<organism evidence="2">
    <name type="scientific">hydrothermal vent metagenome</name>
    <dbReference type="NCBI Taxonomy" id="652676"/>
    <lineage>
        <taxon>unclassified sequences</taxon>
        <taxon>metagenomes</taxon>
        <taxon>ecological metagenomes</taxon>
    </lineage>
</organism>
<gene>
    <name evidence="2" type="ORF">MNBD_NITROSPINAE03-1236</name>
</gene>
<feature type="transmembrane region" description="Helical" evidence="1">
    <location>
        <begin position="189"/>
        <end position="209"/>
    </location>
</feature>
<sequence length="217" mass="23803">MFIGHYGVALAAKKVAPQTSLGALFFAAQFIDLLWPFFLLSGIEIVRIDPGNTKFTPLDFVSYPYSHSLAMVIVWGAAVGGGYFALRRSRNGALALGALVLSHWILDLITHRPDLQLAPGSEIRVGFGLWDFVVASVALEFAIFAVGLFLYTRTMKAKDKTGRFALWGLVAFLLITWAGAIFGPPPPSVTMVAFPALLLWLLIPWAIWIDRHRSASV</sequence>
<reference evidence="2" key="1">
    <citation type="submission" date="2018-06" db="EMBL/GenBank/DDBJ databases">
        <authorList>
            <person name="Zhirakovskaya E."/>
        </authorList>
    </citation>
    <scope>NUCLEOTIDE SEQUENCE</scope>
</reference>
<feature type="transmembrane region" description="Helical" evidence="1">
    <location>
        <begin position="93"/>
        <end position="109"/>
    </location>
</feature>
<keyword evidence="1" id="KW-1133">Transmembrane helix</keyword>
<name>A0A3B1CEZ4_9ZZZZ</name>
<dbReference type="EMBL" id="UOGB01000199">
    <property type="protein sequence ID" value="VAX21240.1"/>
    <property type="molecule type" value="Genomic_DNA"/>
</dbReference>
<protein>
    <submittedName>
        <fullName evidence="2">Uncharacterized protein</fullName>
    </submittedName>
</protein>
<feature type="transmembrane region" description="Helical" evidence="1">
    <location>
        <begin position="129"/>
        <end position="152"/>
    </location>
</feature>
<keyword evidence="1" id="KW-0472">Membrane</keyword>
<feature type="transmembrane region" description="Helical" evidence="1">
    <location>
        <begin position="63"/>
        <end position="86"/>
    </location>
</feature>
<evidence type="ECO:0000256" key="1">
    <source>
        <dbReference type="SAM" id="Phobius"/>
    </source>
</evidence>
<keyword evidence="1" id="KW-0812">Transmembrane</keyword>
<feature type="transmembrane region" description="Helical" evidence="1">
    <location>
        <begin position="164"/>
        <end position="183"/>
    </location>
</feature>
<dbReference type="AlphaFoldDB" id="A0A3B1CEZ4"/>
<accession>A0A3B1CEZ4</accession>